<dbReference type="EMBL" id="JQBX01000010">
    <property type="protein sequence ID" value="KRN93824.1"/>
    <property type="molecule type" value="Genomic_DNA"/>
</dbReference>
<dbReference type="InterPro" id="IPR041331">
    <property type="entry name" value="Bac_A_amyl_C"/>
</dbReference>
<evidence type="ECO:0000259" key="1">
    <source>
        <dbReference type="SMART" id="SM00642"/>
    </source>
</evidence>
<feature type="domain" description="Glycosyl hydrolase family 13 catalytic" evidence="1">
    <location>
        <begin position="3"/>
        <end position="299"/>
    </location>
</feature>
<dbReference type="AlphaFoldDB" id="A0A0R2KWV6"/>
<gene>
    <name evidence="2" type="ORF">IV81_GL000227</name>
</gene>
<dbReference type="Gene3D" id="2.60.40.1180">
    <property type="entry name" value="Golgi alpha-mannosidase II"/>
    <property type="match status" value="1"/>
</dbReference>
<dbReference type="PATRIC" id="fig|331679.3.peg.231"/>
<dbReference type="PANTHER" id="PTHR47786:SF2">
    <property type="entry name" value="GLYCOSYL HYDROLASE FAMILY 13 CATALYTIC DOMAIN-CONTAINING PROTEIN"/>
    <property type="match status" value="1"/>
</dbReference>
<dbReference type="Proteomes" id="UP000051859">
    <property type="component" value="Unassembled WGS sequence"/>
</dbReference>
<organism evidence="2 3">
    <name type="scientific">Pediococcus stilesii</name>
    <dbReference type="NCBI Taxonomy" id="331679"/>
    <lineage>
        <taxon>Bacteria</taxon>
        <taxon>Bacillati</taxon>
        <taxon>Bacillota</taxon>
        <taxon>Bacilli</taxon>
        <taxon>Lactobacillales</taxon>
        <taxon>Lactobacillaceae</taxon>
        <taxon>Pediococcus</taxon>
    </lineage>
</organism>
<evidence type="ECO:0000313" key="2">
    <source>
        <dbReference type="EMBL" id="KRN93824.1"/>
    </source>
</evidence>
<dbReference type="InterPro" id="IPR013780">
    <property type="entry name" value="Glyco_hydro_b"/>
</dbReference>
<protein>
    <submittedName>
        <fullName evidence="2">Amy2 protein</fullName>
    </submittedName>
</protein>
<accession>A0A0R2KWV6</accession>
<evidence type="ECO:0000313" key="3">
    <source>
        <dbReference type="Proteomes" id="UP000051859"/>
    </source>
</evidence>
<reference evidence="2 3" key="1">
    <citation type="journal article" date="2015" name="Genome Announc.">
        <title>Expanding the biotechnology potential of lactobacilli through comparative genomics of 213 strains and associated genera.</title>
        <authorList>
            <person name="Sun Z."/>
            <person name="Harris H.M."/>
            <person name="McCann A."/>
            <person name="Guo C."/>
            <person name="Argimon S."/>
            <person name="Zhang W."/>
            <person name="Yang X."/>
            <person name="Jeffery I.B."/>
            <person name="Cooney J.C."/>
            <person name="Kagawa T.F."/>
            <person name="Liu W."/>
            <person name="Song Y."/>
            <person name="Salvetti E."/>
            <person name="Wrobel A."/>
            <person name="Rasinkangas P."/>
            <person name="Parkhill J."/>
            <person name="Rea M.C."/>
            <person name="O'Sullivan O."/>
            <person name="Ritari J."/>
            <person name="Douillard F.P."/>
            <person name="Paul Ross R."/>
            <person name="Yang R."/>
            <person name="Briner A.E."/>
            <person name="Felis G.E."/>
            <person name="de Vos W.M."/>
            <person name="Barrangou R."/>
            <person name="Klaenhammer T.R."/>
            <person name="Caufield P.W."/>
            <person name="Cui Y."/>
            <person name="Zhang H."/>
            <person name="O'Toole P.W."/>
        </authorList>
    </citation>
    <scope>NUCLEOTIDE SEQUENCE [LARGE SCALE GENOMIC DNA]</scope>
    <source>
        <strain evidence="2 3">DSM 18001</strain>
    </source>
</reference>
<dbReference type="Pfam" id="PF00128">
    <property type="entry name" value="Alpha-amylase"/>
    <property type="match status" value="1"/>
</dbReference>
<proteinExistence type="predicted"/>
<dbReference type="SUPFAM" id="SSF51445">
    <property type="entry name" value="(Trans)glycosidases"/>
    <property type="match status" value="1"/>
</dbReference>
<dbReference type="SMART" id="SM00642">
    <property type="entry name" value="Aamy"/>
    <property type="match status" value="1"/>
</dbReference>
<sequence>MPINTIGSENRKGDLGSPYAIKDYYEINSELGSESDLKNLINAIHQHRMKVMIDIVFNHTSTDSKLYKDKPDWFLHDSSGKRVNKNPEWTDVSELDYSKNDLWNYQIEVLKYYAKFVDGFRCDVAPQVPINFWITARHEVDKVNNRLIWLAESTDKEYIRSIRSKGFWASSDGELYNAFDMTYDYDIDQLWRSYVKGKTSTADYVKALNEQTVIYPDNAIKMRALENHDQDRAHDLIPNMNDLINWTAFSGFQRGSLLIYNGQEYGIHRTPSLFTRDPIDWEAKDGDLTDLITRLHQLMQDDIQVSGDYMITEDYNDIVQVSYRLKDKIRIGIFNLKSKGGWCKVSLLDGEYQNLLNEEQVKVLNGTTEIGLDPVIIEGKL</sequence>
<dbReference type="InterPro" id="IPR006047">
    <property type="entry name" value="GH13_cat_dom"/>
</dbReference>
<dbReference type="CDD" id="cd11313">
    <property type="entry name" value="AmyAc_arch_bac_AmyA"/>
    <property type="match status" value="1"/>
</dbReference>
<dbReference type="GO" id="GO:0005975">
    <property type="term" value="P:carbohydrate metabolic process"/>
    <property type="evidence" value="ECO:0007669"/>
    <property type="project" value="InterPro"/>
</dbReference>
<dbReference type="STRING" id="331679.IV81_GL000227"/>
<dbReference type="Pfam" id="PF18612">
    <property type="entry name" value="Bac_A_amyl_C"/>
    <property type="match status" value="1"/>
</dbReference>
<name>A0A0R2KWV6_9LACO</name>
<keyword evidence="3" id="KW-1185">Reference proteome</keyword>
<dbReference type="Gene3D" id="3.20.20.80">
    <property type="entry name" value="Glycosidases"/>
    <property type="match status" value="1"/>
</dbReference>
<dbReference type="InterPro" id="IPR017853">
    <property type="entry name" value="GH"/>
</dbReference>
<comment type="caution">
    <text evidence="2">The sequence shown here is derived from an EMBL/GenBank/DDBJ whole genome shotgun (WGS) entry which is preliminary data.</text>
</comment>
<dbReference type="PANTHER" id="PTHR47786">
    <property type="entry name" value="ALPHA-1,4-GLUCAN:MALTOSE-1-PHOSPHATE MALTOSYLTRANSFERASE"/>
    <property type="match status" value="1"/>
</dbReference>